<dbReference type="KEGG" id="sacd:HS1genome_1243"/>
<protein>
    <recommendedName>
        <fullName evidence="1">Probable transposase IS891/IS1136/IS1341 domain-containing protein</fullName>
    </recommendedName>
</protein>
<dbReference type="Proteomes" id="UP000276741">
    <property type="component" value="Chromosome"/>
</dbReference>
<dbReference type="Pfam" id="PF01385">
    <property type="entry name" value="OrfB_IS605"/>
    <property type="match status" value="1"/>
</dbReference>
<evidence type="ECO:0000259" key="1">
    <source>
        <dbReference type="Pfam" id="PF01385"/>
    </source>
</evidence>
<dbReference type="InterPro" id="IPR001959">
    <property type="entry name" value="Transposase"/>
</dbReference>
<reference evidence="4" key="2">
    <citation type="submission" date="2018-04" db="EMBL/GenBank/DDBJ databases">
        <title>Complete genome sequence of Sulfodiicoccus acidiphilus strain HS-1.</title>
        <authorList>
            <person name="Sakai H.D."/>
            <person name="Kurosawa N."/>
        </authorList>
    </citation>
    <scope>NUCLEOTIDE SEQUENCE [LARGE SCALE GENOMIC DNA]</scope>
    <source>
        <strain evidence="4">HS-1</strain>
    </source>
</reference>
<evidence type="ECO:0000313" key="3">
    <source>
        <dbReference type="EMBL" id="GGT88471.1"/>
    </source>
</evidence>
<dbReference type="EMBL" id="AP018553">
    <property type="protein sequence ID" value="BBD72854.1"/>
    <property type="molecule type" value="Genomic_DNA"/>
</dbReference>
<evidence type="ECO:0000313" key="2">
    <source>
        <dbReference type="EMBL" id="BBD72854.1"/>
    </source>
</evidence>
<reference evidence="3" key="4">
    <citation type="submission" date="2020-09" db="EMBL/GenBank/DDBJ databases">
        <authorList>
            <person name="Sun Q."/>
            <person name="Ohkuma M."/>
        </authorList>
    </citation>
    <scope>NUCLEOTIDE SEQUENCE</scope>
    <source>
        <strain evidence="3">JCM 31740</strain>
    </source>
</reference>
<reference evidence="3" key="1">
    <citation type="journal article" date="2014" name="Int. J. Syst. Evol. Microbiol.">
        <title>Complete genome sequence of Corynebacterium casei LMG S-19264T (=DSM 44701T), isolated from a smear-ripened cheese.</title>
        <authorList>
            <consortium name="US DOE Joint Genome Institute (JGI-PGF)"/>
            <person name="Walter F."/>
            <person name="Albersmeier A."/>
            <person name="Kalinowski J."/>
            <person name="Ruckert C."/>
        </authorList>
    </citation>
    <scope>NUCLEOTIDE SEQUENCE</scope>
    <source>
        <strain evidence="3">JCM 31740</strain>
    </source>
</reference>
<dbReference type="AlphaFoldDB" id="A0A348B3V2"/>
<gene>
    <name evidence="3" type="ORF">GCM10007116_03090</name>
    <name evidence="2" type="ORF">HS1genome_1243</name>
</gene>
<feature type="domain" description="Probable transposase IS891/IS1136/IS1341" evidence="1">
    <location>
        <begin position="11"/>
        <end position="117"/>
    </location>
</feature>
<sequence length="131" mass="15454">MGKKSAFRYKLPWSTPINFLAIDSNLYTLDAYDGEKFVTFSIKELYTLKYGVQLRRSEIQSFASKHGKKGKELMRKYSHGERNRVIDYVYKFVNQLLKMYPLITFVIEKLNKQGMFNDANDKFSKKISRTV</sequence>
<organism evidence="2 4">
    <name type="scientific">Sulfodiicoccus acidiphilus</name>
    <dbReference type="NCBI Taxonomy" id="1670455"/>
    <lineage>
        <taxon>Archaea</taxon>
        <taxon>Thermoproteota</taxon>
        <taxon>Thermoprotei</taxon>
        <taxon>Sulfolobales</taxon>
        <taxon>Sulfolobaceae</taxon>
        <taxon>Sulfodiicoccus</taxon>
    </lineage>
</organism>
<accession>A0A348B3V2</accession>
<proteinExistence type="predicted"/>
<reference evidence="2" key="3">
    <citation type="journal article" date="2019" name="BMC Res. Notes">
        <title>Complete genome sequence of the Sulfodiicoccus acidiphilus strain HS-1T, the first crenarchaeon that lacks polB3, isolated from an acidic hot spring in Ohwaku-dani, Hakone, Japan.</title>
        <authorList>
            <person name="Sakai H.D."/>
            <person name="Kurosawa N."/>
        </authorList>
    </citation>
    <scope>NUCLEOTIDE SEQUENCE</scope>
    <source>
        <strain evidence="2">HS-1</strain>
    </source>
</reference>
<dbReference type="EMBL" id="BMQS01000002">
    <property type="protein sequence ID" value="GGT88471.1"/>
    <property type="molecule type" value="Genomic_DNA"/>
</dbReference>
<dbReference type="Proteomes" id="UP000616143">
    <property type="component" value="Unassembled WGS sequence"/>
</dbReference>
<name>A0A348B3V2_9CREN</name>
<evidence type="ECO:0000313" key="4">
    <source>
        <dbReference type="Proteomes" id="UP000276741"/>
    </source>
</evidence>
<keyword evidence="4" id="KW-1185">Reference proteome</keyword>